<feature type="domain" description="CCHC-type" evidence="3">
    <location>
        <begin position="16"/>
        <end position="31"/>
    </location>
</feature>
<evidence type="ECO:0000313" key="4">
    <source>
        <dbReference type="EMBL" id="KAH7319841.1"/>
    </source>
</evidence>
<keyword evidence="1" id="KW-0863">Zinc-finger</keyword>
<organism evidence="4 5">
    <name type="scientific">Stachybotrys elegans</name>
    <dbReference type="NCBI Taxonomy" id="80388"/>
    <lineage>
        <taxon>Eukaryota</taxon>
        <taxon>Fungi</taxon>
        <taxon>Dikarya</taxon>
        <taxon>Ascomycota</taxon>
        <taxon>Pezizomycotina</taxon>
        <taxon>Sordariomycetes</taxon>
        <taxon>Hypocreomycetidae</taxon>
        <taxon>Hypocreales</taxon>
        <taxon>Stachybotryaceae</taxon>
        <taxon>Stachybotrys</taxon>
    </lineage>
</organism>
<evidence type="ECO:0000259" key="3">
    <source>
        <dbReference type="PROSITE" id="PS50158"/>
    </source>
</evidence>
<dbReference type="AlphaFoldDB" id="A0A8K0SND0"/>
<proteinExistence type="predicted"/>
<dbReference type="PROSITE" id="PS50158">
    <property type="entry name" value="ZF_CCHC"/>
    <property type="match status" value="1"/>
</dbReference>
<dbReference type="SMART" id="SM00343">
    <property type="entry name" value="ZnF_C2HC"/>
    <property type="match status" value="1"/>
</dbReference>
<keyword evidence="5" id="KW-1185">Reference proteome</keyword>
<dbReference type="Pfam" id="PF00098">
    <property type="entry name" value="zf-CCHC"/>
    <property type="match status" value="1"/>
</dbReference>
<comment type="caution">
    <text evidence="4">The sequence shown here is derived from an EMBL/GenBank/DDBJ whole genome shotgun (WGS) entry which is preliminary data.</text>
</comment>
<evidence type="ECO:0000256" key="2">
    <source>
        <dbReference type="SAM" id="MobiDB-lite"/>
    </source>
</evidence>
<dbReference type="Proteomes" id="UP000813444">
    <property type="component" value="Unassembled WGS sequence"/>
</dbReference>
<dbReference type="OrthoDB" id="3550095at2759"/>
<evidence type="ECO:0000256" key="1">
    <source>
        <dbReference type="PROSITE-ProRule" id="PRU00047"/>
    </source>
</evidence>
<dbReference type="SUPFAM" id="SSF57756">
    <property type="entry name" value="Retrovirus zinc finger-like domains"/>
    <property type="match status" value="1"/>
</dbReference>
<accession>A0A8K0SND0</accession>
<reference evidence="4" key="1">
    <citation type="journal article" date="2021" name="Nat. Commun.">
        <title>Genetic determinants of endophytism in the Arabidopsis root mycobiome.</title>
        <authorList>
            <person name="Mesny F."/>
            <person name="Miyauchi S."/>
            <person name="Thiergart T."/>
            <person name="Pickel B."/>
            <person name="Atanasova L."/>
            <person name="Karlsson M."/>
            <person name="Huettel B."/>
            <person name="Barry K.W."/>
            <person name="Haridas S."/>
            <person name="Chen C."/>
            <person name="Bauer D."/>
            <person name="Andreopoulos W."/>
            <person name="Pangilinan J."/>
            <person name="LaButti K."/>
            <person name="Riley R."/>
            <person name="Lipzen A."/>
            <person name="Clum A."/>
            <person name="Drula E."/>
            <person name="Henrissat B."/>
            <person name="Kohler A."/>
            <person name="Grigoriev I.V."/>
            <person name="Martin F.M."/>
            <person name="Hacquard S."/>
        </authorList>
    </citation>
    <scope>NUCLEOTIDE SEQUENCE</scope>
    <source>
        <strain evidence="4">MPI-CAGE-CH-0235</strain>
    </source>
</reference>
<dbReference type="GO" id="GO:0008270">
    <property type="term" value="F:zinc ion binding"/>
    <property type="evidence" value="ECO:0007669"/>
    <property type="project" value="UniProtKB-KW"/>
</dbReference>
<evidence type="ECO:0000313" key="5">
    <source>
        <dbReference type="Proteomes" id="UP000813444"/>
    </source>
</evidence>
<dbReference type="InterPro" id="IPR001878">
    <property type="entry name" value="Znf_CCHC"/>
</dbReference>
<keyword evidence="1" id="KW-0479">Metal-binding</keyword>
<dbReference type="Gene3D" id="4.10.60.10">
    <property type="entry name" value="Zinc finger, CCHC-type"/>
    <property type="match status" value="1"/>
</dbReference>
<feature type="compositionally biased region" description="Pro residues" evidence="2">
    <location>
        <begin position="74"/>
        <end position="93"/>
    </location>
</feature>
<feature type="region of interest" description="Disordered" evidence="2">
    <location>
        <begin position="42"/>
        <end position="98"/>
    </location>
</feature>
<sequence length="218" mass="24531">MDQAPGHHNRSEEPHCYNCGASGHWVIACPEPTRATPAGLTAWRKSSKGNGHGQGREHHNGPKKSKGPIITKYAPPPPPVPSHSYYPTPPGHQQPPSGIITHTSIRIHLSQHHMLLHHHHHHRHHLQFPPGINTHLIVRLLLHLPDLADMAHFYPRGRMSTHTDCPIIRRPLHHHRHLHLLPRTLLLTSANIPLTDLTMSQLPIGNQPLLCLWDSLPL</sequence>
<gene>
    <name evidence="4" type="ORF">B0I35DRAFT_478148</name>
</gene>
<dbReference type="GO" id="GO:0003676">
    <property type="term" value="F:nucleic acid binding"/>
    <property type="evidence" value="ECO:0007669"/>
    <property type="project" value="InterPro"/>
</dbReference>
<keyword evidence="1" id="KW-0862">Zinc</keyword>
<dbReference type="InterPro" id="IPR036875">
    <property type="entry name" value="Znf_CCHC_sf"/>
</dbReference>
<name>A0A8K0SND0_9HYPO</name>
<protein>
    <recommendedName>
        <fullName evidence="3">CCHC-type domain-containing protein</fullName>
    </recommendedName>
</protein>
<dbReference type="EMBL" id="JAGPNK010000006">
    <property type="protein sequence ID" value="KAH7319841.1"/>
    <property type="molecule type" value="Genomic_DNA"/>
</dbReference>